<keyword evidence="3" id="KW-1185">Reference proteome</keyword>
<reference evidence="2 3" key="1">
    <citation type="submission" date="2024-04" db="EMBL/GenBank/DDBJ databases">
        <title>Tritrichomonas musculus Genome.</title>
        <authorList>
            <person name="Alves-Ferreira E."/>
            <person name="Grigg M."/>
            <person name="Lorenzi H."/>
            <person name="Galac M."/>
        </authorList>
    </citation>
    <scope>NUCLEOTIDE SEQUENCE [LARGE SCALE GENOMIC DNA]</scope>
    <source>
        <strain evidence="2 3">EAF2021</strain>
    </source>
</reference>
<dbReference type="Proteomes" id="UP001470230">
    <property type="component" value="Unassembled WGS sequence"/>
</dbReference>
<feature type="domain" description="Ubiquitin-like" evidence="1">
    <location>
        <begin position="63"/>
        <end position="96"/>
    </location>
</feature>
<name>A0ABR2HTM2_9EUKA</name>
<dbReference type="InterPro" id="IPR029071">
    <property type="entry name" value="Ubiquitin-like_domsf"/>
</dbReference>
<comment type="caution">
    <text evidence="2">The sequence shown here is derived from an EMBL/GenBank/DDBJ whole genome shotgun (WGS) entry which is preliminary data.</text>
</comment>
<evidence type="ECO:0000313" key="3">
    <source>
        <dbReference type="Proteomes" id="UP001470230"/>
    </source>
</evidence>
<dbReference type="PROSITE" id="PS50053">
    <property type="entry name" value="UBIQUITIN_2"/>
    <property type="match status" value="1"/>
</dbReference>
<accession>A0ABR2HTM2</accession>
<gene>
    <name evidence="2" type="ORF">M9Y10_017360</name>
</gene>
<evidence type="ECO:0000313" key="2">
    <source>
        <dbReference type="EMBL" id="KAK8852386.1"/>
    </source>
</evidence>
<dbReference type="InterPro" id="IPR000626">
    <property type="entry name" value="Ubiquitin-like_dom"/>
</dbReference>
<dbReference type="SUPFAM" id="SSF54236">
    <property type="entry name" value="Ubiquitin-like"/>
    <property type="match status" value="1"/>
</dbReference>
<evidence type="ECO:0000259" key="1">
    <source>
        <dbReference type="PROSITE" id="PS50053"/>
    </source>
</evidence>
<sequence>MSLKITQTFYNEYSLDSYFPIFICYPGRFIKKFIIKTEMKINSLRVEFSYFGNDIKKNSTYAFVFAGQTLDEQKTFSDYGISTNDTIVAIPKENSEQSIKWINMTSDNESFKTKVEVMMNKKLSNEMLRLRDLHQMRLENKKKAYNSMKRKIINQYSQDDNIESTDFDLNSNFENISNYDKKNIEVISDMPNCDPLPIVWSVNDKEAYDN</sequence>
<dbReference type="EMBL" id="JAPFFF010000023">
    <property type="protein sequence ID" value="KAK8852386.1"/>
    <property type="molecule type" value="Genomic_DNA"/>
</dbReference>
<organism evidence="2 3">
    <name type="scientific">Tritrichomonas musculus</name>
    <dbReference type="NCBI Taxonomy" id="1915356"/>
    <lineage>
        <taxon>Eukaryota</taxon>
        <taxon>Metamonada</taxon>
        <taxon>Parabasalia</taxon>
        <taxon>Tritrichomonadida</taxon>
        <taxon>Tritrichomonadidae</taxon>
        <taxon>Tritrichomonas</taxon>
    </lineage>
</organism>
<proteinExistence type="predicted"/>
<protein>
    <recommendedName>
        <fullName evidence="1">Ubiquitin-like domain-containing protein</fullName>
    </recommendedName>
</protein>